<proteinExistence type="predicted"/>
<gene>
    <name evidence="1" type="ORF">Dxin01_00110</name>
</gene>
<accession>A0ABP9V529</accession>
<comment type="caution">
    <text evidence="1">The sequence shown here is derived from an EMBL/GenBank/DDBJ whole genome shotgun (WGS) entry which is preliminary data.</text>
</comment>
<evidence type="ECO:0000313" key="2">
    <source>
        <dbReference type="Proteomes" id="UP001458946"/>
    </source>
</evidence>
<dbReference type="Proteomes" id="UP001458946">
    <property type="component" value="Unassembled WGS sequence"/>
</dbReference>
<dbReference type="EMBL" id="BAABRN010000001">
    <property type="protein sequence ID" value="GAA5500389.1"/>
    <property type="molecule type" value="Genomic_DNA"/>
</dbReference>
<protein>
    <submittedName>
        <fullName evidence="1">Uncharacterized protein</fullName>
    </submittedName>
</protein>
<keyword evidence="2" id="KW-1185">Reference proteome</keyword>
<name>A0ABP9V529_9DEIO</name>
<reference evidence="1 2" key="1">
    <citation type="submission" date="2024-02" db="EMBL/GenBank/DDBJ databases">
        <title>Deinococcus xinjiangensis NBRC 107630.</title>
        <authorList>
            <person name="Ichikawa N."/>
            <person name="Katano-Makiyama Y."/>
            <person name="Hidaka K."/>
        </authorList>
    </citation>
    <scope>NUCLEOTIDE SEQUENCE [LARGE SCALE GENOMIC DNA]</scope>
    <source>
        <strain evidence="1 2">NBRC 107630</strain>
    </source>
</reference>
<sequence>MSDGELLPDWNFGSRFRRYLVLPKPLPLADSVRLRDALKAREREFYPYLPMYVKGGVILVPRNDDFEKFYLLPQEQVCFAMTRRDPEHDAALNRALGIVDDELRRMETERELHPYSLGKVMCDDCGAHENHRSRRMIQNNWPVADGEHCAPWQGAWFDVVYGNKEHEWTIQERSSP</sequence>
<dbReference type="RefSeq" id="WP_353540375.1">
    <property type="nucleotide sequence ID" value="NZ_BAABRN010000001.1"/>
</dbReference>
<organism evidence="1 2">
    <name type="scientific">Deinococcus xinjiangensis</name>
    <dbReference type="NCBI Taxonomy" id="457454"/>
    <lineage>
        <taxon>Bacteria</taxon>
        <taxon>Thermotogati</taxon>
        <taxon>Deinococcota</taxon>
        <taxon>Deinococci</taxon>
        <taxon>Deinococcales</taxon>
        <taxon>Deinococcaceae</taxon>
        <taxon>Deinococcus</taxon>
    </lineage>
</organism>
<evidence type="ECO:0000313" key="1">
    <source>
        <dbReference type="EMBL" id="GAA5500389.1"/>
    </source>
</evidence>